<feature type="binding site" evidence="5">
    <location>
        <position position="106"/>
    </location>
    <ligand>
        <name>a divalent metal cation</name>
        <dbReference type="ChEBI" id="CHEBI:60240"/>
        <label>1</label>
    </ligand>
</feature>
<accession>A0AAU7VQ04</accession>
<feature type="binding site" evidence="5">
    <location>
        <position position="332"/>
    </location>
    <ligand>
        <name>a divalent metal cation</name>
        <dbReference type="ChEBI" id="CHEBI:60240"/>
        <label>1</label>
    </ligand>
</feature>
<dbReference type="Pfam" id="PF01784">
    <property type="entry name" value="DUF34_NIF3"/>
    <property type="match status" value="1"/>
</dbReference>
<protein>
    <recommendedName>
        <fullName evidence="2 4">GTP cyclohydrolase 1 type 2 homolog</fullName>
    </recommendedName>
</protein>
<dbReference type="AlphaFoldDB" id="A0AAU7VQ04"/>
<dbReference type="Gene3D" id="3.40.1390.30">
    <property type="entry name" value="NIF3 (NGG1p interacting factor 3)-like"/>
    <property type="match status" value="1"/>
</dbReference>
<feature type="binding site" evidence="5">
    <location>
        <position position="67"/>
    </location>
    <ligand>
        <name>a divalent metal cation</name>
        <dbReference type="ChEBI" id="CHEBI:60240"/>
        <label>1</label>
    </ligand>
</feature>
<evidence type="ECO:0000256" key="1">
    <source>
        <dbReference type="ARBA" id="ARBA00006964"/>
    </source>
</evidence>
<dbReference type="InterPro" id="IPR002678">
    <property type="entry name" value="DUF34/NIF3"/>
</dbReference>
<dbReference type="RefSeq" id="WP_350344762.1">
    <property type="nucleotide sequence ID" value="NZ_CP158367.1"/>
</dbReference>
<feature type="binding site" evidence="5">
    <location>
        <position position="68"/>
    </location>
    <ligand>
        <name>a divalent metal cation</name>
        <dbReference type="ChEBI" id="CHEBI:60240"/>
        <label>1</label>
    </ligand>
</feature>
<dbReference type="PANTHER" id="PTHR13799:SF14">
    <property type="entry name" value="GTP CYCLOHYDROLASE 1 TYPE 2 HOMOLOG"/>
    <property type="match status" value="1"/>
</dbReference>
<dbReference type="GO" id="GO:0005737">
    <property type="term" value="C:cytoplasm"/>
    <property type="evidence" value="ECO:0007669"/>
    <property type="project" value="TreeGrafter"/>
</dbReference>
<keyword evidence="3 4" id="KW-0479">Metal-binding</keyword>
<dbReference type="InterPro" id="IPR017221">
    <property type="entry name" value="DUF34/NIF3_bac"/>
</dbReference>
<dbReference type="NCBIfam" id="TIGR00486">
    <property type="entry name" value="YbgI_SA1388"/>
    <property type="match status" value="1"/>
</dbReference>
<evidence type="ECO:0000256" key="5">
    <source>
        <dbReference type="PIRSR" id="PIRSR602678-1"/>
    </source>
</evidence>
<dbReference type="FunFam" id="3.30.70.120:FF:000006">
    <property type="entry name" value="GTP cyclohydrolase 1 type 2 homolog"/>
    <property type="match status" value="1"/>
</dbReference>
<evidence type="ECO:0000256" key="4">
    <source>
        <dbReference type="PIRNR" id="PIRNR037489"/>
    </source>
</evidence>
<dbReference type="PIRSF" id="PIRSF037489">
    <property type="entry name" value="UCP037489_NIF3_YqfO"/>
    <property type="match status" value="1"/>
</dbReference>
<proteinExistence type="inferred from homology"/>
<comment type="similarity">
    <text evidence="1 4">Belongs to the GTP cyclohydrolase I type 2/NIF3 family.</text>
</comment>
<organism evidence="6">
    <name type="scientific">Proteinivorax tanatarense</name>
    <dbReference type="NCBI Taxonomy" id="1260629"/>
    <lineage>
        <taxon>Bacteria</taxon>
        <taxon>Bacillati</taxon>
        <taxon>Bacillota</taxon>
        <taxon>Clostridia</taxon>
        <taxon>Eubacteriales</taxon>
        <taxon>Proteinivoracaceae</taxon>
        <taxon>Proteinivorax</taxon>
    </lineage>
</organism>
<dbReference type="Gene3D" id="3.30.70.120">
    <property type="match status" value="1"/>
</dbReference>
<name>A0AAU7VQ04_9FIRM</name>
<reference evidence="6" key="1">
    <citation type="journal article" date="2013" name="Extremophiles">
        <title>Proteinivorax tanatarense gen. nov., sp. nov., an anaerobic, haloalkaliphilic, proteolytic bacterium isolated from a decaying algal bloom, and proposal of Proteinivoraceae fam. nov.</title>
        <authorList>
            <person name="Kevbrin V."/>
            <person name="Boltyanskaya Y."/>
            <person name="Zhilina T."/>
            <person name="Kolganova T."/>
            <person name="Lavrentjeva E."/>
            <person name="Kuznetsov B."/>
        </authorList>
    </citation>
    <scope>NUCLEOTIDE SEQUENCE</scope>
    <source>
        <strain evidence="6">Z-910T</strain>
    </source>
</reference>
<feature type="binding site" evidence="5">
    <location>
        <position position="336"/>
    </location>
    <ligand>
        <name>a divalent metal cation</name>
        <dbReference type="ChEBI" id="CHEBI:60240"/>
        <label>1</label>
    </ligand>
</feature>
<dbReference type="InterPro" id="IPR015867">
    <property type="entry name" value="N-reg_PII/ATP_PRibTrfase_C"/>
</dbReference>
<dbReference type="InterPro" id="IPR036069">
    <property type="entry name" value="DUF34/NIF3_sf"/>
</dbReference>
<evidence type="ECO:0000256" key="3">
    <source>
        <dbReference type="ARBA" id="ARBA00022723"/>
    </source>
</evidence>
<dbReference type="FunFam" id="3.40.1390.30:FF:000001">
    <property type="entry name" value="GTP cyclohydrolase 1 type 2"/>
    <property type="match status" value="1"/>
</dbReference>
<dbReference type="GO" id="GO:0046872">
    <property type="term" value="F:metal ion binding"/>
    <property type="evidence" value="ECO:0007669"/>
    <property type="project" value="UniProtKB-UniRule"/>
</dbReference>
<dbReference type="PANTHER" id="PTHR13799">
    <property type="entry name" value="NGG1 INTERACTING FACTOR 3"/>
    <property type="match status" value="1"/>
</dbReference>
<evidence type="ECO:0000313" key="6">
    <source>
        <dbReference type="EMBL" id="XBX76027.1"/>
    </source>
</evidence>
<sequence length="369" mass="40151">MAVVLAEVVKEIENIAPKRLAYFSKDNNGLLVGDYNQNVEKLLVTLDVTEEIVDEAINNQCQLIISHHPVIFGGINAVNSQSKEGRIIIKAIQNGIAIYSAHTNLDVAWGGVNDSLAKKLGLKVTGVLDSIEVSKHYKVVVFVPSEFKEKVLNSMATQGAGQIGNYSHCTFTTLGEGTFKPLQGSNPFIGDKNQLEKVSEVKVESIVPSNKLGGVLSEMKKAHSYEEVAYDVFPLKNNPDNYGLGRISKLDNQTTVMELAEKVKKELNCDAVKVYGAKNKKISKIAILGGSGGSLIKQAKKLKCQAIITSDVDYHQGQLADELGVSVIDAGHYHTEVVVIDHLVERLNEVLVGKVKCLAITNSCPYSYI</sequence>
<dbReference type="EMBL" id="CP158367">
    <property type="protein sequence ID" value="XBX76027.1"/>
    <property type="molecule type" value="Genomic_DNA"/>
</dbReference>
<gene>
    <name evidence="6" type="ORF">PRVXT_001198</name>
</gene>
<evidence type="ECO:0000256" key="2">
    <source>
        <dbReference type="ARBA" id="ARBA00022112"/>
    </source>
</evidence>
<reference evidence="6" key="2">
    <citation type="submission" date="2024-06" db="EMBL/GenBank/DDBJ databases">
        <authorList>
            <person name="Petrova K.O."/>
            <person name="Toshchakov S.V."/>
            <person name="Boltjanskaja Y.V."/>
            <person name="Kevbrin V."/>
        </authorList>
    </citation>
    <scope>NUCLEOTIDE SEQUENCE</scope>
    <source>
        <strain evidence="6">Z-910T</strain>
    </source>
</reference>
<dbReference type="SUPFAM" id="SSF102705">
    <property type="entry name" value="NIF3 (NGG1p interacting factor 3)-like"/>
    <property type="match status" value="1"/>
</dbReference>